<dbReference type="InParanoid" id="M7Y5D8"/>
<dbReference type="PANTHER" id="PTHR36529:SF1">
    <property type="entry name" value="GLYCOSYLTRANSFERASE"/>
    <property type="match status" value="1"/>
</dbReference>
<dbReference type="STRING" id="1239962.C943_01203"/>
<proteinExistence type="predicted"/>
<dbReference type="eggNOG" id="COG3222">
    <property type="taxonomic scope" value="Bacteria"/>
</dbReference>
<dbReference type="Proteomes" id="UP000010953">
    <property type="component" value="Unassembled WGS sequence"/>
</dbReference>
<gene>
    <name evidence="1" type="ORF">C943_01203</name>
</gene>
<dbReference type="Gene3D" id="3.90.550.10">
    <property type="entry name" value="Spore Coat Polysaccharide Biosynthesis Protein SpsA, Chain A"/>
    <property type="match status" value="1"/>
</dbReference>
<evidence type="ECO:0000313" key="1">
    <source>
        <dbReference type="EMBL" id="EMS32476.1"/>
    </source>
</evidence>
<dbReference type="InterPro" id="IPR018641">
    <property type="entry name" value="Trfase_1_rSAM/seldom-assoc"/>
</dbReference>
<dbReference type="AlphaFoldDB" id="M7Y5D8"/>
<keyword evidence="2" id="KW-1185">Reference proteome</keyword>
<dbReference type="NCBIfam" id="TIGR04282">
    <property type="entry name" value="glyco_like_cofC"/>
    <property type="match status" value="1"/>
</dbReference>
<dbReference type="Pfam" id="PF09837">
    <property type="entry name" value="DUF2064"/>
    <property type="match status" value="1"/>
</dbReference>
<comment type="caution">
    <text evidence="1">The sequence shown here is derived from an EMBL/GenBank/DDBJ whole genome shotgun (WGS) entry which is preliminary data.</text>
</comment>
<name>M7Y5D8_9BACT</name>
<dbReference type="EMBL" id="AMZY02000013">
    <property type="protein sequence ID" value="EMS32476.1"/>
    <property type="molecule type" value="Genomic_DNA"/>
</dbReference>
<evidence type="ECO:0000313" key="2">
    <source>
        <dbReference type="Proteomes" id="UP000010953"/>
    </source>
</evidence>
<protein>
    <recommendedName>
        <fullName evidence="3">Glycosyltransferase</fullName>
    </recommendedName>
</protein>
<evidence type="ECO:0008006" key="3">
    <source>
        <dbReference type="Google" id="ProtNLM"/>
    </source>
</evidence>
<reference evidence="1" key="1">
    <citation type="submission" date="2013-01" db="EMBL/GenBank/DDBJ databases">
        <title>Genome assembly of Mariniradius saccharolyticus AK6.</title>
        <authorList>
            <person name="Vaidya B."/>
            <person name="Khatri I."/>
            <person name="Tanuku N.R.S."/>
            <person name="Subramanian S."/>
            <person name="Pinnaka A."/>
        </authorList>
    </citation>
    <scope>NUCLEOTIDE SEQUENCE [LARGE SCALE GENOMIC DNA]</scope>
    <source>
        <strain evidence="1">AK6</strain>
    </source>
</reference>
<dbReference type="InterPro" id="IPR029044">
    <property type="entry name" value="Nucleotide-diphossugar_trans"/>
</dbReference>
<sequence length="194" mass="22333">MFQKNTSRGKVKTRLAASIGDEKALDIYRELLMTTYSEVGKLYGIDVIPFFSNYPEPLPIPLHNSPSRQIQSGQDLGQRMSNAFAWAFSKGYDRVGIIGTDCPELKHDIIRDGIEQLENFDFCIGPAYDGGYYFLAMREFHPWIFENIRWSSPYVLEETLALVNGRERSFSLLEILRDVDTEDDYLAFLAKKRI</sequence>
<dbReference type="SUPFAM" id="SSF53448">
    <property type="entry name" value="Nucleotide-diphospho-sugar transferases"/>
    <property type="match status" value="1"/>
</dbReference>
<dbReference type="PANTHER" id="PTHR36529">
    <property type="entry name" value="SLL1095 PROTEIN"/>
    <property type="match status" value="1"/>
</dbReference>
<accession>M7Y5D8</accession>
<organism evidence="1 2">
    <name type="scientific">Mariniradius saccharolyticus AK6</name>
    <dbReference type="NCBI Taxonomy" id="1239962"/>
    <lineage>
        <taxon>Bacteria</taxon>
        <taxon>Pseudomonadati</taxon>
        <taxon>Bacteroidota</taxon>
        <taxon>Cytophagia</taxon>
        <taxon>Cytophagales</taxon>
        <taxon>Cyclobacteriaceae</taxon>
        <taxon>Mariniradius</taxon>
    </lineage>
</organism>